<comment type="caution">
    <text evidence="2">The sequence shown here is derived from an EMBL/GenBank/DDBJ whole genome shotgun (WGS) entry which is preliminary data.</text>
</comment>
<evidence type="ECO:0000259" key="1">
    <source>
        <dbReference type="Pfam" id="PF10441"/>
    </source>
</evidence>
<keyword evidence="3" id="KW-1185">Reference proteome</keyword>
<evidence type="ECO:0000313" key="2">
    <source>
        <dbReference type="EMBL" id="KAG8073909.1"/>
    </source>
</evidence>
<dbReference type="InterPro" id="IPR018849">
    <property type="entry name" value="Urb2/Npa2_C"/>
</dbReference>
<dbReference type="Proteomes" id="UP000729402">
    <property type="component" value="Unassembled WGS sequence"/>
</dbReference>
<dbReference type="Pfam" id="PF10441">
    <property type="entry name" value="Urb2"/>
    <property type="match status" value="1"/>
</dbReference>
<evidence type="ECO:0000313" key="3">
    <source>
        <dbReference type="Proteomes" id="UP000729402"/>
    </source>
</evidence>
<dbReference type="EMBL" id="JAAALK010000283">
    <property type="protein sequence ID" value="KAG8073909.1"/>
    <property type="molecule type" value="Genomic_DNA"/>
</dbReference>
<dbReference type="PANTHER" id="PTHR15682">
    <property type="entry name" value="UNHEALTHY RIBOSOME BIOGENESIS PROTEIN 2 HOMOLOG"/>
    <property type="match status" value="1"/>
</dbReference>
<reference evidence="2" key="2">
    <citation type="submission" date="2021-02" db="EMBL/GenBank/DDBJ databases">
        <authorList>
            <person name="Kimball J.A."/>
            <person name="Haas M.W."/>
            <person name="Macchietto M."/>
            <person name="Kono T."/>
            <person name="Duquette J."/>
            <person name="Shao M."/>
        </authorList>
    </citation>
    <scope>NUCLEOTIDE SEQUENCE</scope>
    <source>
        <tissue evidence="2">Fresh leaf tissue</tissue>
    </source>
</reference>
<dbReference type="PANTHER" id="PTHR15682:SF2">
    <property type="entry name" value="UNHEALTHY RIBOSOME BIOGENESIS PROTEIN 2 HOMOLOG"/>
    <property type="match status" value="1"/>
</dbReference>
<sequence>MLKSINEILTTVIEEKIYVPTEDTSEGSNFKFLQDIYRVLILIAEKIYEFWVSASHLDDTSIKKMLPLIFAEIVDAIGHFLEIEYKVMGRDLVKLWLMVFALSAINESFKDIKPCFLLASKISGLSAQVICTFSELRQVSFSIFTLCGAVRMFRASVGAGSLASSFSASSLSSDKCLESLATLLSSHTLRDAIRTSINSMPEGQSSRCIEELTLDLTDTLKWMETCGILDANLKAHKQSSLVSRDSVFSQKAELLGRHLSEIYTNVLESITVTTSNSTLVAKSVERLVDAIRPNLCHLVRNESNSSSEFVYSVIGKHISNKQRANWQKIPSLPWLYVFFFRIYMSCKSLYQQSSGLMPPDLVIEATKLMGNSIIVCCGKEWTNSANILTEGYFAWIAQNSISLFDVIESLTQSLPRSCAGFPLLVFTLHVMALQRLNDLNRQINAFDFLLEDGTNQFDKENTRDAELLQKASCLEASRLASFMMSYVRLLSSGEIVSFQCYEITASWDLSLSSLDKFSFSVATWRLLCENIDMWSSHAAKKDLKNFFSNLIKFSFVQKWTCKHIDDSGSQSSYQETTLHNVSVELLCDTIIYDRKVLLKNLESSFCCALKKTVLSFVTDANEDNALLDLPPDLMDILTKLENKEFVATDSDVTHTNGTDKLWLCENLLNFLSTVPGFHANSKSFSQLINYILHLERLLLLAMLGHSYESSNSLKLLRLFFSLVPMVGTAYFALQKIADMSNWPDMFSLVCIDGILRYLEALGSFLTLPEINMSKELYTQNISGYAVTEDIINRQNRLNSLKSRLRLSLRKYVNVASNMHLNTALQVIERALVGVNHFSHSIYEINTGNSDGGAVSSDVAAGIDCLYMVLEIVPGNKRVVKRTVPGLVGALFNIVLHLQKHCSQGVELAASNEYILDRQFSVDMYASCCKLLCTTIRHQQREVARCVAVLEDSVNILLTCLESANPKMVNRAGYFSWNMEEAMKCASFFRRIYEEMRQQREILGKHSMYFLAGYISMYSGQGPFQTGITREMDEALRPGVYSLIDICEESDLQLLHTYLGEGPCRTTFSNLHVLFIPNPITEENVAVSLSLKI</sequence>
<dbReference type="GO" id="GO:0005730">
    <property type="term" value="C:nucleolus"/>
    <property type="evidence" value="ECO:0007669"/>
    <property type="project" value="TreeGrafter"/>
</dbReference>
<gene>
    <name evidence="2" type="ORF">GUJ93_ZPchr0006g41482</name>
</gene>
<dbReference type="InterPro" id="IPR052609">
    <property type="entry name" value="Ribosome_Biogenesis_Reg"/>
</dbReference>
<dbReference type="AlphaFoldDB" id="A0A8J5W3S8"/>
<dbReference type="OrthoDB" id="160374at2759"/>
<proteinExistence type="predicted"/>
<name>A0A8J5W3S8_ZIZPA</name>
<accession>A0A8J5W3S8</accession>
<protein>
    <recommendedName>
        <fullName evidence="1">Nucleolar 27S pre-rRNA processing Urb2/Npa2 C-terminal domain-containing protein</fullName>
    </recommendedName>
</protein>
<reference evidence="2" key="1">
    <citation type="journal article" date="2021" name="bioRxiv">
        <title>Whole Genome Assembly and Annotation of Northern Wild Rice, Zizania palustris L., Supports a Whole Genome Duplication in the Zizania Genus.</title>
        <authorList>
            <person name="Haas M."/>
            <person name="Kono T."/>
            <person name="Macchietto M."/>
            <person name="Millas R."/>
            <person name="McGilp L."/>
            <person name="Shao M."/>
            <person name="Duquette J."/>
            <person name="Hirsch C.N."/>
            <person name="Kimball J."/>
        </authorList>
    </citation>
    <scope>NUCLEOTIDE SEQUENCE</scope>
    <source>
        <tissue evidence="2">Fresh leaf tissue</tissue>
    </source>
</reference>
<dbReference type="GO" id="GO:0042254">
    <property type="term" value="P:ribosome biogenesis"/>
    <property type="evidence" value="ECO:0007669"/>
    <property type="project" value="TreeGrafter"/>
</dbReference>
<organism evidence="2 3">
    <name type="scientific">Zizania palustris</name>
    <name type="common">Northern wild rice</name>
    <dbReference type="NCBI Taxonomy" id="103762"/>
    <lineage>
        <taxon>Eukaryota</taxon>
        <taxon>Viridiplantae</taxon>
        <taxon>Streptophyta</taxon>
        <taxon>Embryophyta</taxon>
        <taxon>Tracheophyta</taxon>
        <taxon>Spermatophyta</taxon>
        <taxon>Magnoliopsida</taxon>
        <taxon>Liliopsida</taxon>
        <taxon>Poales</taxon>
        <taxon>Poaceae</taxon>
        <taxon>BOP clade</taxon>
        <taxon>Oryzoideae</taxon>
        <taxon>Oryzeae</taxon>
        <taxon>Zizaniinae</taxon>
        <taxon>Zizania</taxon>
    </lineage>
</organism>
<feature type="domain" description="Nucleolar 27S pre-rRNA processing Urb2/Npa2 C-terminal" evidence="1">
    <location>
        <begin position="893"/>
        <end position="1071"/>
    </location>
</feature>